<keyword evidence="9" id="KW-1185">Reference proteome</keyword>
<proteinExistence type="predicted"/>
<dbReference type="InterPro" id="IPR029063">
    <property type="entry name" value="SAM-dependent_MTases_sf"/>
</dbReference>
<keyword evidence="3" id="KW-0597">Phosphoprotein</keyword>
<dbReference type="SUPFAM" id="SSF56801">
    <property type="entry name" value="Acetyl-CoA synthetase-like"/>
    <property type="match status" value="1"/>
</dbReference>
<dbReference type="FunCoup" id="K9TJV1">
    <property type="interactions" value="39"/>
</dbReference>
<dbReference type="CDD" id="cd05235">
    <property type="entry name" value="SDR_e1"/>
    <property type="match status" value="1"/>
</dbReference>
<dbReference type="GO" id="GO:0008610">
    <property type="term" value="P:lipid biosynthetic process"/>
    <property type="evidence" value="ECO:0007669"/>
    <property type="project" value="UniProtKB-ARBA"/>
</dbReference>
<dbReference type="PROSITE" id="PS50075">
    <property type="entry name" value="CARRIER"/>
    <property type="match status" value="1"/>
</dbReference>
<dbReference type="PANTHER" id="PTHR45527">
    <property type="entry name" value="NONRIBOSOMAL PEPTIDE SYNTHETASE"/>
    <property type="match status" value="1"/>
</dbReference>
<evidence type="ECO:0000256" key="5">
    <source>
        <dbReference type="ARBA" id="ARBA00022679"/>
    </source>
</evidence>
<dbReference type="InterPro" id="IPR009081">
    <property type="entry name" value="PP-bd_ACP"/>
</dbReference>
<dbReference type="InterPro" id="IPR036736">
    <property type="entry name" value="ACP-like_sf"/>
</dbReference>
<dbReference type="FunFam" id="2.30.38.10:FF:000001">
    <property type="entry name" value="Non-ribosomal peptide synthetase PvdI"/>
    <property type="match status" value="1"/>
</dbReference>
<dbReference type="Pfam" id="PF00501">
    <property type="entry name" value="AMP-binding"/>
    <property type="match status" value="1"/>
</dbReference>
<evidence type="ECO:0000259" key="7">
    <source>
        <dbReference type="PROSITE" id="PS50075"/>
    </source>
</evidence>
<dbReference type="Gene3D" id="3.30.559.10">
    <property type="entry name" value="Chloramphenicol acetyltransferase-like domain"/>
    <property type="match status" value="1"/>
</dbReference>
<dbReference type="GO" id="GO:0016740">
    <property type="term" value="F:transferase activity"/>
    <property type="evidence" value="ECO:0007669"/>
    <property type="project" value="UniProtKB-KW"/>
</dbReference>
<dbReference type="EMBL" id="CP003607">
    <property type="protein sequence ID" value="AFY82805.1"/>
    <property type="molecule type" value="Genomic_DNA"/>
</dbReference>
<dbReference type="NCBIfam" id="TIGR01733">
    <property type="entry name" value="AA-adenyl-dom"/>
    <property type="match status" value="1"/>
</dbReference>
<reference evidence="8 9" key="1">
    <citation type="submission" date="2012-06" db="EMBL/GenBank/DDBJ databases">
        <title>Finished chromosome of genome of Oscillatoria acuminata PCC 6304.</title>
        <authorList>
            <consortium name="US DOE Joint Genome Institute"/>
            <person name="Gugger M."/>
            <person name="Coursin T."/>
            <person name="Rippka R."/>
            <person name="Tandeau De Marsac N."/>
            <person name="Huntemann M."/>
            <person name="Wei C.-L."/>
            <person name="Han J."/>
            <person name="Detter J.C."/>
            <person name="Han C."/>
            <person name="Tapia R."/>
            <person name="Davenport K."/>
            <person name="Daligault H."/>
            <person name="Erkkila T."/>
            <person name="Gu W."/>
            <person name="Munk A.C.C."/>
            <person name="Teshima H."/>
            <person name="Xu Y."/>
            <person name="Chain P."/>
            <person name="Chen A."/>
            <person name="Krypides N."/>
            <person name="Mavromatis K."/>
            <person name="Markowitz V."/>
            <person name="Szeto E."/>
            <person name="Ivanova N."/>
            <person name="Mikhailova N."/>
            <person name="Ovchinnikova G."/>
            <person name="Pagani I."/>
            <person name="Pati A."/>
            <person name="Goodwin L."/>
            <person name="Peters L."/>
            <person name="Pitluck S."/>
            <person name="Woyke T."/>
            <person name="Kerfeld C."/>
        </authorList>
    </citation>
    <scope>NUCLEOTIDE SEQUENCE [LARGE SCALE GENOMIC DNA]</scope>
    <source>
        <strain evidence="8 9">PCC 6304</strain>
    </source>
</reference>
<dbReference type="InterPro" id="IPR045851">
    <property type="entry name" value="AMP-bd_C_sf"/>
</dbReference>
<keyword evidence="5" id="KW-0808">Transferase</keyword>
<dbReference type="GO" id="GO:0072330">
    <property type="term" value="P:monocarboxylic acid biosynthetic process"/>
    <property type="evidence" value="ECO:0007669"/>
    <property type="project" value="UniProtKB-ARBA"/>
</dbReference>
<dbReference type="Gene3D" id="1.10.1200.10">
    <property type="entry name" value="ACP-like"/>
    <property type="match status" value="1"/>
</dbReference>
<dbReference type="InterPro" id="IPR006162">
    <property type="entry name" value="Ppantetheine_attach_site"/>
</dbReference>
<dbReference type="RefSeq" id="WP_015149438.1">
    <property type="nucleotide sequence ID" value="NC_019693.1"/>
</dbReference>
<dbReference type="InterPro" id="IPR000873">
    <property type="entry name" value="AMP-dep_synth/lig_dom"/>
</dbReference>
<dbReference type="Pfam" id="PF08242">
    <property type="entry name" value="Methyltransf_12"/>
    <property type="match status" value="1"/>
</dbReference>
<evidence type="ECO:0000256" key="1">
    <source>
        <dbReference type="ARBA" id="ARBA00001957"/>
    </source>
</evidence>
<dbReference type="GO" id="GO:0043041">
    <property type="term" value="P:amino acid activation for nonribosomal peptide biosynthetic process"/>
    <property type="evidence" value="ECO:0007669"/>
    <property type="project" value="TreeGrafter"/>
</dbReference>
<evidence type="ECO:0000313" key="8">
    <source>
        <dbReference type="EMBL" id="AFY82805.1"/>
    </source>
</evidence>
<dbReference type="InterPro" id="IPR013120">
    <property type="entry name" value="FAR_NAD-bd"/>
</dbReference>
<evidence type="ECO:0000256" key="3">
    <source>
        <dbReference type="ARBA" id="ARBA00022553"/>
    </source>
</evidence>
<dbReference type="InterPro" id="IPR020845">
    <property type="entry name" value="AMP-binding_CS"/>
</dbReference>
<dbReference type="GO" id="GO:0031177">
    <property type="term" value="F:phosphopantetheine binding"/>
    <property type="evidence" value="ECO:0007669"/>
    <property type="project" value="InterPro"/>
</dbReference>
<dbReference type="PANTHER" id="PTHR45527:SF1">
    <property type="entry name" value="FATTY ACID SYNTHASE"/>
    <property type="match status" value="1"/>
</dbReference>
<dbReference type="Gene3D" id="2.30.38.10">
    <property type="entry name" value="Luciferase, Domain 3"/>
    <property type="match status" value="1"/>
</dbReference>
<keyword evidence="4" id="KW-0436">Ligase</keyword>
<sequence>MSDISQRIASLSPEKRALLLQRLQQKKPRTASTNTIACQPRSTDTFISSFSQARLWFLDRLEPNSSFYNLPYAIRLTGVLHIPALEQSLTEIVRRHEVIRTTFKEVAGEPMQMLNPAQPVPLPRIDLRQVPPSEREGEALRLATREAQTPFNLTTGPLLRSTLLQLEDTEYIVLFTLHHIVSDGWSTGIIIRELAALYQAFSQGKPSPLPELPIQYADFAVWQRGYLQGEVLDAQLSYWKQHLKNAPAALDLPSDRPRVAVQTYQGATESTRLSKSLTEALKALSKAEGVTLFMTLLAGFKTLLYRYSGQENIVVGSPIANRNRAEIEEAIGFFVNSLALHTDLGGNPTVQELLHRVRDVSLGAYSHQDLPFEKLVEELHPERDLSRSPIFQVMFVLQNAPTATLELPGLTLQSLAVERGTTQFDLSLSVTEYTDGLAASIEYSTDLFERESIVRMLGYLKTVLEAMVADPIRRIGEISLLTEGERHQLLMDWSNAGRWRSQPEPLENRCVHHLFETQVNQSPDAVAVQYQDAHLTYRELNAKANQLAHYLQGLGVGPDILVGLCCDRSLEMLVGLLGILKAGGAYLPLDPAYPRDRLQGMLEDAAVPILLTQQQIRDKFTPFVTQSLALDADWQAISQCSTENPTSGVTPDHLAYVIYTSGSTGKPKGVAIPHRGLVTYTQVAQIEYGITRHDRPLQFASISFDTSAEEIYTSLTCGATLVLRTDTMIQSITGFLQQCQEWRITVLNLPTAYWHELTARMAVEKLSLPPSVRLAIIGSEKALPDRLKTWHHQVGKGVQLLNAYGPTETTIAATKCDLSQVEAGNGREVPIGYPLPHTEIYVLDSHLQPVPIGVPGELHIGGKGLARGYLNRPELTHEKFIPHPFSNSPGDRLYKTGDLGRWLPDGKLEVIGRSDRQVKLRGYRIELSEIEATLAQHPAVWETVTMVREDSPNLQQLVSYFVLNPQFNFESQVSTLIEERLSQWQVVHDDENFNETDSQWDSTFNISGWNSSYTGLPIPELEMREWVNNTVSRILDLKPNRVLEIGCGTGLMLFKIAPHCSQYWGSDFSPASLNHIRQQLAQPGQNLPQVKLLERMADNFDGIESHSFDAVIINSVIQYFPTVDYLLQVIEGSLDAVAPGGMIFLGDLRSYPLLEAFHTSIELYQAPASLSIDKLQQRIKKRLIEEEELAISPEFFRALKQQFPQISRVEIQPKQGIYHNELNKFRYDVTLHLGPEISAVPEYSEWDWQQEHLTLDSLRDRLHCDRPNILALRSIPNARVLADVKAVQLLATSSDIQTVDGLQKAVKQAISGIGIDPENLAKLGTELGYVTIFSWLNSSLDGSYDTLFIHPNNVPMIKGCWGDFLYENYPLSIQPWNRYTNNPLQGQQRRHLVGELRQYLQQKLPEYAVPSAFVILEHLPLTPNGKVDRKALPAPDTSRPDMQGTFVAPRTILEEKIAQIWSEILGLEKVGIEDNFFDLGGHSLLITQLSSRVRDTFTVDLPLRDLFAVPTVAGLAQQIERATQQESPVVNISSVDFQAEIVLNGSFSPLGTFQFNPNPAHILLTGATGFLGAFLLEELLQKTSTEIYCLVRASNAAEAKKRIQSNLETYGLWRNSLGERIIPLVGNLAKPRLGLSAEQFQALAHQIDVIYHNGALVNFTYPYSAVKAANVASTLDLLKLSNQVHLKPLHFISTVGVFDSTATEEDELANIDHLEGGYIQSKWVAEKLLMAARDRGFPINIYRPGRITGHSQTGACNVNDFVHRIIGGCIQLGSAPNWNTEVEMVPVDYVSRAIVHLSQQPQSMGKNFHLVNSQTLPWGEFVSWVRSQGYPLEPVTYPQWREQLHQQAANSTDNALYPLLSVFSDSGSGDRTATSSPLEIGDRYTQTALQGTDITCPPVSEKLLTTYFSYLVHSGYLPTTQKLARV</sequence>
<dbReference type="InterPro" id="IPR036291">
    <property type="entry name" value="NAD(P)-bd_dom_sf"/>
</dbReference>
<dbReference type="InterPro" id="IPR010071">
    <property type="entry name" value="AA_adenyl_dom"/>
</dbReference>
<organism evidence="8 9">
    <name type="scientific">Oscillatoria acuminata PCC 6304</name>
    <dbReference type="NCBI Taxonomy" id="56110"/>
    <lineage>
        <taxon>Bacteria</taxon>
        <taxon>Bacillati</taxon>
        <taxon>Cyanobacteriota</taxon>
        <taxon>Cyanophyceae</taxon>
        <taxon>Oscillatoriophycideae</taxon>
        <taxon>Oscillatoriales</taxon>
        <taxon>Oscillatoriaceae</taxon>
        <taxon>Oscillatoria</taxon>
    </lineage>
</organism>
<accession>K9TJV1</accession>
<dbReference type="InParanoid" id="K9TJV1"/>
<keyword evidence="6" id="KW-0677">Repeat</keyword>
<dbReference type="Gene3D" id="3.40.50.980">
    <property type="match status" value="2"/>
</dbReference>
<dbReference type="InterPro" id="IPR013217">
    <property type="entry name" value="Methyltransf_12"/>
</dbReference>
<dbReference type="OrthoDB" id="9778383at2"/>
<dbReference type="Gene3D" id="3.40.50.720">
    <property type="entry name" value="NAD(P)-binding Rossmann-like Domain"/>
    <property type="match status" value="1"/>
</dbReference>
<dbReference type="Gene3D" id="3.30.559.30">
    <property type="entry name" value="Nonribosomal peptide synthetase, condensation domain"/>
    <property type="match status" value="1"/>
</dbReference>
<dbReference type="KEGG" id="oac:Oscil6304_3227"/>
<dbReference type="GO" id="GO:0016874">
    <property type="term" value="F:ligase activity"/>
    <property type="evidence" value="ECO:0007669"/>
    <property type="project" value="UniProtKB-KW"/>
</dbReference>
<dbReference type="HOGENOM" id="CLU_000022_2_8_3"/>
<dbReference type="SUPFAM" id="SSF47336">
    <property type="entry name" value="ACP-like"/>
    <property type="match status" value="1"/>
</dbReference>
<comment type="cofactor">
    <cofactor evidence="1">
        <name>pantetheine 4'-phosphate</name>
        <dbReference type="ChEBI" id="CHEBI:47942"/>
    </cofactor>
</comment>
<evidence type="ECO:0000256" key="2">
    <source>
        <dbReference type="ARBA" id="ARBA00022450"/>
    </source>
</evidence>
<dbReference type="NCBIfam" id="TIGR01746">
    <property type="entry name" value="Thioester-redct"/>
    <property type="match status" value="1"/>
</dbReference>
<dbReference type="PATRIC" id="fig|56110.3.peg.3854"/>
<dbReference type="SUPFAM" id="SSF53335">
    <property type="entry name" value="S-adenosyl-L-methionine-dependent methyltransferases"/>
    <property type="match status" value="1"/>
</dbReference>
<dbReference type="CDD" id="cd02440">
    <property type="entry name" value="AdoMet_MTases"/>
    <property type="match status" value="1"/>
</dbReference>
<dbReference type="GO" id="GO:0009403">
    <property type="term" value="P:toxin biosynthetic process"/>
    <property type="evidence" value="ECO:0007669"/>
    <property type="project" value="UniProtKB-ARBA"/>
</dbReference>
<dbReference type="eggNOG" id="COG1020">
    <property type="taxonomic scope" value="Bacteria"/>
</dbReference>
<dbReference type="PROSITE" id="PS00012">
    <property type="entry name" value="PHOSPHOPANTETHEINE"/>
    <property type="match status" value="1"/>
</dbReference>
<name>K9TJV1_9CYAN</name>
<dbReference type="SMART" id="SM00823">
    <property type="entry name" value="PKS_PP"/>
    <property type="match status" value="1"/>
</dbReference>
<protein>
    <submittedName>
        <fullName evidence="8">Amino acid adenylation enzyme/thioester reductase family protein</fullName>
    </submittedName>
</protein>
<evidence type="ECO:0000256" key="6">
    <source>
        <dbReference type="ARBA" id="ARBA00022737"/>
    </source>
</evidence>
<dbReference type="FunFam" id="3.40.50.980:FF:000001">
    <property type="entry name" value="Non-ribosomal peptide synthetase"/>
    <property type="match status" value="1"/>
</dbReference>
<dbReference type="SUPFAM" id="SSF52777">
    <property type="entry name" value="CoA-dependent acyltransferases"/>
    <property type="match status" value="2"/>
</dbReference>
<feature type="domain" description="Carrier" evidence="7">
    <location>
        <begin position="1448"/>
        <end position="1523"/>
    </location>
</feature>
<dbReference type="SUPFAM" id="SSF51735">
    <property type="entry name" value="NAD(P)-binding Rossmann-fold domains"/>
    <property type="match status" value="1"/>
</dbReference>
<dbReference type="InterPro" id="IPR010080">
    <property type="entry name" value="Thioester_reductase-like_dom"/>
</dbReference>
<dbReference type="InterPro" id="IPR001242">
    <property type="entry name" value="Condensation_dom"/>
</dbReference>
<dbReference type="STRING" id="56110.Oscil6304_3227"/>
<dbReference type="Pfam" id="PF00550">
    <property type="entry name" value="PP-binding"/>
    <property type="match status" value="1"/>
</dbReference>
<dbReference type="GO" id="GO:0005737">
    <property type="term" value="C:cytoplasm"/>
    <property type="evidence" value="ECO:0007669"/>
    <property type="project" value="TreeGrafter"/>
</dbReference>
<keyword evidence="2" id="KW-0596">Phosphopantetheine</keyword>
<dbReference type="FunFam" id="1.10.1200.10:FF:000016">
    <property type="entry name" value="Non-ribosomal peptide synthase"/>
    <property type="match status" value="1"/>
</dbReference>
<evidence type="ECO:0000313" key="9">
    <source>
        <dbReference type="Proteomes" id="UP000010367"/>
    </source>
</evidence>
<dbReference type="Pfam" id="PF07993">
    <property type="entry name" value="NAD_binding_4"/>
    <property type="match status" value="1"/>
</dbReference>
<dbReference type="FunFam" id="3.40.50.12780:FF:000012">
    <property type="entry name" value="Non-ribosomal peptide synthetase"/>
    <property type="match status" value="1"/>
</dbReference>
<dbReference type="Proteomes" id="UP000010367">
    <property type="component" value="Chromosome"/>
</dbReference>
<evidence type="ECO:0000256" key="4">
    <source>
        <dbReference type="ARBA" id="ARBA00022598"/>
    </source>
</evidence>
<gene>
    <name evidence="8" type="ORF">Oscil6304_3227</name>
</gene>
<dbReference type="Gene3D" id="3.30.300.30">
    <property type="match status" value="2"/>
</dbReference>
<dbReference type="FunFam" id="3.30.559.10:FF:000012">
    <property type="entry name" value="Non-ribosomal peptide synthetase"/>
    <property type="match status" value="1"/>
</dbReference>
<dbReference type="Gene3D" id="3.40.50.150">
    <property type="entry name" value="Vaccinia Virus protein VP39"/>
    <property type="match status" value="1"/>
</dbReference>
<dbReference type="Pfam" id="PF00668">
    <property type="entry name" value="Condensation"/>
    <property type="match status" value="1"/>
</dbReference>
<dbReference type="InterPro" id="IPR023213">
    <property type="entry name" value="CAT-like_dom_sf"/>
</dbReference>
<dbReference type="CDD" id="cd19531">
    <property type="entry name" value="LCL_NRPS-like"/>
    <property type="match status" value="1"/>
</dbReference>
<dbReference type="InterPro" id="IPR020806">
    <property type="entry name" value="PKS_PP-bd"/>
</dbReference>
<dbReference type="PROSITE" id="PS00455">
    <property type="entry name" value="AMP_BINDING"/>
    <property type="match status" value="1"/>
</dbReference>